<dbReference type="EMBL" id="JAFHDT010000001">
    <property type="protein sequence ID" value="KAI7814584.1"/>
    <property type="molecule type" value="Genomic_DNA"/>
</dbReference>
<gene>
    <name evidence="5" type="ORF">IRJ41_022001</name>
</gene>
<accession>A0A9W7X6H5</accession>
<dbReference type="PANTHER" id="PTHR14845">
    <property type="entry name" value="COILED-COIL DOMAIN-CONTAINING 166"/>
    <property type="match status" value="1"/>
</dbReference>
<evidence type="ECO:0000256" key="1">
    <source>
        <dbReference type="ARBA" id="ARBA00023054"/>
    </source>
</evidence>
<organism evidence="5 6">
    <name type="scientific">Triplophysa rosa</name>
    <name type="common">Cave loach</name>
    <dbReference type="NCBI Taxonomy" id="992332"/>
    <lineage>
        <taxon>Eukaryota</taxon>
        <taxon>Metazoa</taxon>
        <taxon>Chordata</taxon>
        <taxon>Craniata</taxon>
        <taxon>Vertebrata</taxon>
        <taxon>Euteleostomi</taxon>
        <taxon>Actinopterygii</taxon>
        <taxon>Neopterygii</taxon>
        <taxon>Teleostei</taxon>
        <taxon>Ostariophysi</taxon>
        <taxon>Cypriniformes</taxon>
        <taxon>Nemacheilidae</taxon>
        <taxon>Triplophysa</taxon>
    </lineage>
</organism>
<feature type="compositionally biased region" description="Low complexity" evidence="3">
    <location>
        <begin position="17"/>
        <end position="28"/>
    </location>
</feature>
<dbReference type="OrthoDB" id="2129492at2759"/>
<proteinExistence type="predicted"/>
<sequence>MSSQEKNKKLKAEQDVDAAAESAEQSQDQSEREMLLQKEYETLTDNLNSLKIRVQKLRRENEFLQNEADKTRMESKEYISYLSKRAEKRQNAIVTLSDQSRQELEELRRQKQKMQDEHEKQTNELKREIMQKENELALLNDDITDLRNLKTLQKQQMCRTAELENELTVMQSFHSESLVAVKAHFLKEKKNYEQEAKDKLQALRTSAIREASQCLMDYTKKVYEENKHLNEILKQLVQRYQDLQRQNDHLQKQQQQLQLERNFAQGLHCQRFFPRSKSTTSAVPNTKKSPTAPTNN</sequence>
<evidence type="ECO:0000256" key="2">
    <source>
        <dbReference type="SAM" id="Coils"/>
    </source>
</evidence>
<feature type="compositionally biased region" description="Polar residues" evidence="3">
    <location>
        <begin position="276"/>
        <end position="296"/>
    </location>
</feature>
<feature type="region of interest" description="Disordered" evidence="3">
    <location>
        <begin position="274"/>
        <end position="296"/>
    </location>
</feature>
<protein>
    <submittedName>
        <fullName evidence="5">Coiled-coil domain-containing protein 121</fullName>
    </submittedName>
</protein>
<feature type="domain" description="DUF4515" evidence="4">
    <location>
        <begin position="74"/>
        <end position="265"/>
    </location>
</feature>
<dbReference type="Pfam" id="PF14988">
    <property type="entry name" value="DUF4515"/>
    <property type="match status" value="1"/>
</dbReference>
<reference evidence="5" key="1">
    <citation type="submission" date="2021-02" db="EMBL/GenBank/DDBJ databases">
        <title>Comparative genomics reveals that relaxation of natural selection precedes convergent phenotypic evolution of cavefish.</title>
        <authorList>
            <person name="Peng Z."/>
        </authorList>
    </citation>
    <scope>NUCLEOTIDE SEQUENCE</scope>
    <source>
        <tissue evidence="5">Muscle</tissue>
    </source>
</reference>
<evidence type="ECO:0000256" key="3">
    <source>
        <dbReference type="SAM" id="MobiDB-lite"/>
    </source>
</evidence>
<dbReference type="PANTHER" id="PTHR14845:SF0">
    <property type="entry name" value="DUF4515 DOMAIN-CONTAINING PROTEIN"/>
    <property type="match status" value="1"/>
</dbReference>
<dbReference type="InterPro" id="IPR032777">
    <property type="entry name" value="DUF4515"/>
</dbReference>
<keyword evidence="6" id="KW-1185">Reference proteome</keyword>
<feature type="region of interest" description="Disordered" evidence="3">
    <location>
        <begin position="101"/>
        <end position="122"/>
    </location>
</feature>
<evidence type="ECO:0000313" key="6">
    <source>
        <dbReference type="Proteomes" id="UP001059041"/>
    </source>
</evidence>
<evidence type="ECO:0000259" key="4">
    <source>
        <dbReference type="Pfam" id="PF14988"/>
    </source>
</evidence>
<feature type="compositionally biased region" description="Basic and acidic residues" evidence="3">
    <location>
        <begin position="1"/>
        <end position="14"/>
    </location>
</feature>
<evidence type="ECO:0000313" key="5">
    <source>
        <dbReference type="EMBL" id="KAI7814584.1"/>
    </source>
</evidence>
<feature type="coiled-coil region" evidence="2">
    <location>
        <begin position="226"/>
        <end position="260"/>
    </location>
</feature>
<keyword evidence="1 2" id="KW-0175">Coiled coil</keyword>
<name>A0A9W7X6H5_TRIRA</name>
<dbReference type="Proteomes" id="UP001059041">
    <property type="component" value="Linkage Group LG1"/>
</dbReference>
<feature type="region of interest" description="Disordered" evidence="3">
    <location>
        <begin position="1"/>
        <end position="36"/>
    </location>
</feature>
<comment type="caution">
    <text evidence="5">The sequence shown here is derived from an EMBL/GenBank/DDBJ whole genome shotgun (WGS) entry which is preliminary data.</text>
</comment>
<dbReference type="AlphaFoldDB" id="A0A9W7X6H5"/>